<dbReference type="PANTHER" id="PTHR42850">
    <property type="entry name" value="METALLOPHOSPHOESTERASE"/>
    <property type="match status" value="1"/>
</dbReference>
<comment type="caution">
    <text evidence="2">The sequence shown here is derived from an EMBL/GenBank/DDBJ whole genome shotgun (WGS) entry which is preliminary data.</text>
</comment>
<accession>A0A1J8P4E6</accession>
<dbReference type="InterPro" id="IPR004843">
    <property type="entry name" value="Calcineurin-like_PHP"/>
</dbReference>
<dbReference type="SUPFAM" id="SSF56300">
    <property type="entry name" value="Metallo-dependent phosphatases"/>
    <property type="match status" value="1"/>
</dbReference>
<name>A0A1J8P4E6_9GAMM</name>
<evidence type="ECO:0000313" key="3">
    <source>
        <dbReference type="Proteomes" id="UP000182798"/>
    </source>
</evidence>
<sequence>DIEVCVGDVITRGKDSIKTLRYLQSNNIKSVLGNHEDKIVRYLQHQESVKENPIVLDEDEQDIVVNLNAEDVSYLKNMPLFMRFEKITILHGGLQNRQNLNKISKKSRAQ</sequence>
<dbReference type="Pfam" id="PF00149">
    <property type="entry name" value="Metallophos"/>
    <property type="match status" value="1"/>
</dbReference>
<feature type="non-terminal residue" evidence="2">
    <location>
        <position position="1"/>
    </location>
</feature>
<dbReference type="GO" id="GO:0016791">
    <property type="term" value="F:phosphatase activity"/>
    <property type="evidence" value="ECO:0007669"/>
    <property type="project" value="TreeGrafter"/>
</dbReference>
<dbReference type="AlphaFoldDB" id="A0A1J8P4E6"/>
<dbReference type="Gene3D" id="3.60.21.10">
    <property type="match status" value="1"/>
</dbReference>
<proteinExistence type="predicted"/>
<dbReference type="Proteomes" id="UP000182798">
    <property type="component" value="Unassembled WGS sequence"/>
</dbReference>
<evidence type="ECO:0000313" key="2">
    <source>
        <dbReference type="EMBL" id="OJA03869.1"/>
    </source>
</evidence>
<dbReference type="InterPro" id="IPR050126">
    <property type="entry name" value="Ap4A_hydrolase"/>
</dbReference>
<reference evidence="3" key="1">
    <citation type="submission" date="2016-09" db="EMBL/GenBank/DDBJ databases">
        <title>Genome Sequence of Bathymodiolus thermophilus sulfur-oxidizing gill endosymbiont.</title>
        <authorList>
            <person name="Ponnudurai R."/>
            <person name="Kleiner M."/>
            <person name="Sayavedra L."/>
            <person name="Thuermer A."/>
            <person name="Felbeck H."/>
            <person name="Schlueter R."/>
            <person name="Schweder T."/>
            <person name="Markert S."/>
        </authorList>
    </citation>
    <scope>NUCLEOTIDE SEQUENCE [LARGE SCALE GENOMIC DNA]</scope>
    <source>
        <strain evidence="3">BAT/CrabSpa'14</strain>
    </source>
</reference>
<protein>
    <recommendedName>
        <fullName evidence="1">Calcineurin-like phosphoesterase domain-containing protein</fullName>
    </recommendedName>
</protein>
<dbReference type="RefSeq" id="WP_198934523.1">
    <property type="nucleotide sequence ID" value="NZ_MIQH01000008.1"/>
</dbReference>
<feature type="non-terminal residue" evidence="2">
    <location>
        <position position="110"/>
    </location>
</feature>
<evidence type="ECO:0000259" key="1">
    <source>
        <dbReference type="Pfam" id="PF00149"/>
    </source>
</evidence>
<organism evidence="2 3">
    <name type="scientific">Bathymodiolus thermophilus thioautotrophic gill symbiont</name>
    <dbReference type="NCBI Taxonomy" id="2360"/>
    <lineage>
        <taxon>Bacteria</taxon>
        <taxon>Pseudomonadati</taxon>
        <taxon>Pseudomonadota</taxon>
        <taxon>Gammaproteobacteria</taxon>
        <taxon>sulfur-oxidizing symbionts</taxon>
    </lineage>
</organism>
<dbReference type="EMBL" id="MIQH01000008">
    <property type="protein sequence ID" value="OJA03869.1"/>
    <property type="molecule type" value="Genomic_DNA"/>
</dbReference>
<feature type="domain" description="Calcineurin-like phosphoesterase" evidence="1">
    <location>
        <begin position="4"/>
        <end position="106"/>
    </location>
</feature>
<gene>
    <name evidence="2" type="ORF">BGC33_00880</name>
</gene>
<dbReference type="GO" id="GO:0005737">
    <property type="term" value="C:cytoplasm"/>
    <property type="evidence" value="ECO:0007669"/>
    <property type="project" value="TreeGrafter"/>
</dbReference>
<dbReference type="InterPro" id="IPR029052">
    <property type="entry name" value="Metallo-depent_PP-like"/>
</dbReference>